<dbReference type="PANTHER" id="PTHR11601">
    <property type="entry name" value="CYSTEINE DESULFURYLASE FAMILY MEMBER"/>
    <property type="match status" value="1"/>
</dbReference>
<keyword evidence="5" id="KW-0479">Metal-binding</keyword>
<evidence type="ECO:0000256" key="5">
    <source>
        <dbReference type="ARBA" id="ARBA00022723"/>
    </source>
</evidence>
<evidence type="ECO:0000256" key="1">
    <source>
        <dbReference type="ARBA" id="ARBA00001933"/>
    </source>
</evidence>
<evidence type="ECO:0000313" key="13">
    <source>
        <dbReference type="Proteomes" id="UP000234857"/>
    </source>
</evidence>
<keyword evidence="7" id="KW-0408">Iron</keyword>
<evidence type="ECO:0000256" key="7">
    <source>
        <dbReference type="ARBA" id="ARBA00023004"/>
    </source>
</evidence>
<dbReference type="EMBL" id="PKTG01000012">
    <property type="protein sequence ID" value="PLX19975.1"/>
    <property type="molecule type" value="Genomic_DNA"/>
</dbReference>
<dbReference type="GO" id="GO:0031071">
    <property type="term" value="F:cysteine desulfurase activity"/>
    <property type="evidence" value="ECO:0007669"/>
    <property type="project" value="UniProtKB-EC"/>
</dbReference>
<gene>
    <name evidence="12" type="ORF">C0601_00435</name>
</gene>
<dbReference type="Gene3D" id="1.10.260.50">
    <property type="match status" value="1"/>
</dbReference>
<dbReference type="Gene3D" id="3.40.640.10">
    <property type="entry name" value="Type I PLP-dependent aspartate aminotransferase-like (Major domain)"/>
    <property type="match status" value="1"/>
</dbReference>
<evidence type="ECO:0000313" key="12">
    <source>
        <dbReference type="EMBL" id="PLX19975.1"/>
    </source>
</evidence>
<dbReference type="FunFam" id="3.40.640.10:FF:000084">
    <property type="entry name" value="IscS-like cysteine desulfurase"/>
    <property type="match status" value="1"/>
</dbReference>
<dbReference type="InterPro" id="IPR015424">
    <property type="entry name" value="PyrdxlP-dep_Trfase"/>
</dbReference>
<dbReference type="GO" id="GO:0051536">
    <property type="term" value="F:iron-sulfur cluster binding"/>
    <property type="evidence" value="ECO:0007669"/>
    <property type="project" value="UniProtKB-KW"/>
</dbReference>
<evidence type="ECO:0000256" key="3">
    <source>
        <dbReference type="ARBA" id="ARBA00012239"/>
    </source>
</evidence>
<keyword evidence="4" id="KW-0808">Transferase</keyword>
<dbReference type="PIRSF" id="PIRSF005572">
    <property type="entry name" value="NifS"/>
    <property type="match status" value="1"/>
</dbReference>
<dbReference type="AlphaFoldDB" id="A0A2N5ZMT0"/>
<dbReference type="SUPFAM" id="SSF53383">
    <property type="entry name" value="PLP-dependent transferases"/>
    <property type="match status" value="1"/>
</dbReference>
<dbReference type="InterPro" id="IPR015422">
    <property type="entry name" value="PyrdxlP-dep_Trfase_small"/>
</dbReference>
<evidence type="ECO:0000256" key="4">
    <source>
        <dbReference type="ARBA" id="ARBA00022679"/>
    </source>
</evidence>
<keyword evidence="8" id="KW-0411">Iron-sulfur</keyword>
<feature type="domain" description="Aminotransferase class V" evidence="11">
    <location>
        <begin position="3"/>
        <end position="365"/>
    </location>
</feature>
<dbReference type="PANTHER" id="PTHR11601:SF34">
    <property type="entry name" value="CYSTEINE DESULFURASE"/>
    <property type="match status" value="1"/>
</dbReference>
<accession>A0A2N5ZMT0</accession>
<dbReference type="Pfam" id="PF00266">
    <property type="entry name" value="Aminotran_5"/>
    <property type="match status" value="1"/>
</dbReference>
<dbReference type="InterPro" id="IPR016454">
    <property type="entry name" value="Cysteine_dSase"/>
</dbReference>
<reference evidence="12 13" key="1">
    <citation type="submission" date="2017-11" db="EMBL/GenBank/DDBJ databases">
        <title>Genome-resolved metagenomics identifies genetic mobility, metabolic interactions, and unexpected diversity in perchlorate-reducing communities.</title>
        <authorList>
            <person name="Barnum T.P."/>
            <person name="Figueroa I.A."/>
            <person name="Carlstrom C.I."/>
            <person name="Lucas L.N."/>
            <person name="Engelbrektson A.L."/>
            <person name="Coates J.D."/>
        </authorList>
    </citation>
    <scope>NUCLEOTIDE SEQUENCE [LARGE SCALE GENOMIC DNA]</scope>
    <source>
        <strain evidence="12">BM706</strain>
    </source>
</reference>
<dbReference type="Gene3D" id="3.90.1150.10">
    <property type="entry name" value="Aspartate Aminotransferase, domain 1"/>
    <property type="match status" value="1"/>
</dbReference>
<evidence type="ECO:0000259" key="11">
    <source>
        <dbReference type="Pfam" id="PF00266"/>
    </source>
</evidence>
<dbReference type="EC" id="2.8.1.7" evidence="3"/>
<evidence type="ECO:0000256" key="2">
    <source>
        <dbReference type="ARBA" id="ARBA00006490"/>
    </source>
</evidence>
<evidence type="ECO:0000256" key="8">
    <source>
        <dbReference type="ARBA" id="ARBA00023014"/>
    </source>
</evidence>
<name>A0A2N5ZMT0_MUIH1</name>
<dbReference type="InterPro" id="IPR020578">
    <property type="entry name" value="Aminotrans_V_PyrdxlP_BS"/>
</dbReference>
<dbReference type="GO" id="GO:0046872">
    <property type="term" value="F:metal ion binding"/>
    <property type="evidence" value="ECO:0007669"/>
    <property type="project" value="UniProtKB-KW"/>
</dbReference>
<keyword evidence="6" id="KW-0663">Pyridoxal phosphate</keyword>
<dbReference type="InterPro" id="IPR000192">
    <property type="entry name" value="Aminotrans_V_dom"/>
</dbReference>
<comment type="similarity">
    <text evidence="2">Belongs to the class-V pyridoxal-phosphate-dependent aminotransferase family. NifS/IscS subfamily.</text>
</comment>
<comment type="cofactor">
    <cofactor evidence="1 10">
        <name>pyridoxal 5'-phosphate</name>
        <dbReference type="ChEBI" id="CHEBI:597326"/>
    </cofactor>
</comment>
<comment type="caution">
    <text evidence="12">The sequence shown here is derived from an EMBL/GenBank/DDBJ whole genome shotgun (WGS) entry which is preliminary data.</text>
</comment>
<evidence type="ECO:0000256" key="6">
    <source>
        <dbReference type="ARBA" id="ARBA00022898"/>
    </source>
</evidence>
<organism evidence="12 13">
    <name type="scientific">Muiribacterium halophilum</name>
    <dbReference type="NCBI Taxonomy" id="2053465"/>
    <lineage>
        <taxon>Bacteria</taxon>
        <taxon>Candidatus Muiribacteriota</taxon>
        <taxon>Candidatus Muiribacteriia</taxon>
        <taxon>Candidatus Muiribacteriales</taxon>
        <taxon>Candidatus Muiribacteriaceae</taxon>
        <taxon>Candidatus Muiribacterium</taxon>
    </lineage>
</organism>
<dbReference type="Proteomes" id="UP000234857">
    <property type="component" value="Unassembled WGS sequence"/>
</dbReference>
<sequence length="390" mass="42809">MKVYLDNNATTPLLPEVKQEIIESLEIFGNASSKHSFGQRSREKVENSRKIIADYLNADPKEIIFTSGASEGNNLVLKGVSSCGTTCSALSCKPHIITTVIEHPSIANTARCIEGLGGDITYLKVGKDGRIDLEELKEKIRENTVLISVMWANNEIGTIQPIKDIIAIAKEKGIKVHTDAVQVFGKMPIDVKELGVDFLTFSGHKFNALKGTGGLYMRCANHICPLIHGGHQEGMLRAGTENSLGIISMGKALEINLQQKDSKRIAALRDDLEDFILKNIPNTYVNGSREHRLYNTTNISFEFIEGESLLLMLDHFGIAVSTGSACSSDSLEASPVLTALGVKEELAHSSVRFSLGPLNTQEEIDFVKEKLKFTVERLRAMSPLYNSSEM</sequence>
<evidence type="ECO:0000256" key="10">
    <source>
        <dbReference type="RuleBase" id="RU004504"/>
    </source>
</evidence>
<evidence type="ECO:0000256" key="9">
    <source>
        <dbReference type="ARBA" id="ARBA00050776"/>
    </source>
</evidence>
<dbReference type="InterPro" id="IPR015421">
    <property type="entry name" value="PyrdxlP-dep_Trfase_major"/>
</dbReference>
<protein>
    <recommendedName>
        <fullName evidence="3">cysteine desulfurase</fullName>
        <ecNumber evidence="3">2.8.1.7</ecNumber>
    </recommendedName>
</protein>
<proteinExistence type="inferred from homology"/>
<dbReference type="PROSITE" id="PS00595">
    <property type="entry name" value="AA_TRANSFER_CLASS_5"/>
    <property type="match status" value="1"/>
</dbReference>
<comment type="catalytic activity">
    <reaction evidence="9">
        <text>(sulfur carrier)-H + L-cysteine = (sulfur carrier)-SH + L-alanine</text>
        <dbReference type="Rhea" id="RHEA:43892"/>
        <dbReference type="Rhea" id="RHEA-COMP:14737"/>
        <dbReference type="Rhea" id="RHEA-COMP:14739"/>
        <dbReference type="ChEBI" id="CHEBI:29917"/>
        <dbReference type="ChEBI" id="CHEBI:35235"/>
        <dbReference type="ChEBI" id="CHEBI:57972"/>
        <dbReference type="ChEBI" id="CHEBI:64428"/>
        <dbReference type="EC" id="2.8.1.7"/>
    </reaction>
</comment>